<dbReference type="Proteomes" id="UP001497516">
    <property type="component" value="Chromosome 9"/>
</dbReference>
<evidence type="ECO:0000313" key="3">
    <source>
        <dbReference type="Proteomes" id="UP001497516"/>
    </source>
</evidence>
<dbReference type="PANTHER" id="PTHR33116:SF78">
    <property type="entry name" value="OS12G0587133 PROTEIN"/>
    <property type="match status" value="1"/>
</dbReference>
<protein>
    <recommendedName>
        <fullName evidence="1">Reverse transcriptase zinc-binding domain-containing protein</fullName>
    </recommendedName>
</protein>
<dbReference type="PANTHER" id="PTHR33116">
    <property type="entry name" value="REVERSE TRANSCRIPTASE ZINC-BINDING DOMAIN-CONTAINING PROTEIN-RELATED-RELATED"/>
    <property type="match status" value="1"/>
</dbReference>
<evidence type="ECO:0000259" key="1">
    <source>
        <dbReference type="Pfam" id="PF13966"/>
    </source>
</evidence>
<organism evidence="2 3">
    <name type="scientific">Linum trigynum</name>
    <dbReference type="NCBI Taxonomy" id="586398"/>
    <lineage>
        <taxon>Eukaryota</taxon>
        <taxon>Viridiplantae</taxon>
        <taxon>Streptophyta</taxon>
        <taxon>Embryophyta</taxon>
        <taxon>Tracheophyta</taxon>
        <taxon>Spermatophyta</taxon>
        <taxon>Magnoliopsida</taxon>
        <taxon>eudicotyledons</taxon>
        <taxon>Gunneridae</taxon>
        <taxon>Pentapetalae</taxon>
        <taxon>rosids</taxon>
        <taxon>fabids</taxon>
        <taxon>Malpighiales</taxon>
        <taxon>Linaceae</taxon>
        <taxon>Linum</taxon>
    </lineage>
</organism>
<gene>
    <name evidence="2" type="ORF">LTRI10_LOCUS52794</name>
</gene>
<dbReference type="Pfam" id="PF13966">
    <property type="entry name" value="zf-RVT"/>
    <property type="match status" value="1"/>
</dbReference>
<feature type="domain" description="Reverse transcriptase zinc-binding" evidence="1">
    <location>
        <begin position="17"/>
        <end position="83"/>
    </location>
</feature>
<dbReference type="EMBL" id="OZ034822">
    <property type="protein sequence ID" value="CAL1413570.1"/>
    <property type="molecule type" value="Genomic_DNA"/>
</dbReference>
<dbReference type="AlphaFoldDB" id="A0AAV2GW86"/>
<proteinExistence type="predicted"/>
<name>A0AAV2GW86_9ROSI</name>
<keyword evidence="3" id="KW-1185">Reference proteome</keyword>
<dbReference type="InterPro" id="IPR026960">
    <property type="entry name" value="RVT-Znf"/>
</dbReference>
<evidence type="ECO:0000313" key="2">
    <source>
        <dbReference type="EMBL" id="CAL1413570.1"/>
    </source>
</evidence>
<reference evidence="2 3" key="1">
    <citation type="submission" date="2024-04" db="EMBL/GenBank/DDBJ databases">
        <authorList>
            <person name="Fracassetti M."/>
        </authorList>
    </citation>
    <scope>NUCLEOTIDE SEQUENCE [LARGE SCALE GENOMIC DNA]</scope>
</reference>
<sequence>MYRCIAADSFPGVPDFPCSRIWKSIIPTKICFFMWAVFHKRIPTIDLLKRKGLELANRCVLCCKEEESDDHLFTEFDYAKKVWSFIKNRCREAYQPQDDILLAIRNWSDSLPNTIDGWFCFCLLHATCWHLWLERNRCIFQDKSLLSSTIARRIANAVIEWVVIQAKVDKSQGVDWLKNRFD</sequence>
<accession>A0AAV2GW86</accession>